<evidence type="ECO:0000256" key="6">
    <source>
        <dbReference type="SAM" id="MobiDB-lite"/>
    </source>
</evidence>
<accession>A0A7J6DL50</accession>
<keyword evidence="5" id="KW-0539">Nucleus</keyword>
<dbReference type="PANTHER" id="PTHR33729">
    <property type="entry name" value="METHYL-CPG BINDING DOMAIN CONTAINING PROTEIN, EXPRESSED"/>
    <property type="match status" value="1"/>
</dbReference>
<dbReference type="InterPro" id="IPR001739">
    <property type="entry name" value="Methyl_CpG_DNA-bd"/>
</dbReference>
<gene>
    <name evidence="8" type="ORF">G4B88_025784</name>
</gene>
<feature type="compositionally biased region" description="Basic and acidic residues" evidence="6">
    <location>
        <begin position="54"/>
        <end position="64"/>
    </location>
</feature>
<dbReference type="Gene3D" id="3.30.890.10">
    <property type="entry name" value="Methyl-cpg-binding Protein 2, Chain A"/>
    <property type="match status" value="1"/>
</dbReference>
<keyword evidence="9" id="KW-1185">Reference proteome</keyword>
<feature type="region of interest" description="Disordered" evidence="6">
    <location>
        <begin position="1"/>
        <end position="329"/>
    </location>
</feature>
<feature type="compositionally biased region" description="Basic and acidic residues" evidence="6">
    <location>
        <begin position="191"/>
        <end position="221"/>
    </location>
</feature>
<keyword evidence="3" id="KW-0238">DNA-binding</keyword>
<dbReference type="GO" id="GO:0003677">
    <property type="term" value="F:DNA binding"/>
    <property type="evidence" value="ECO:0007669"/>
    <property type="project" value="UniProtKB-KW"/>
</dbReference>
<evidence type="ECO:0000313" key="9">
    <source>
        <dbReference type="Proteomes" id="UP000583929"/>
    </source>
</evidence>
<sequence>MASSVENEGGGSNEEVVSMELPAPPGWKKKFLPKQDGAPKKNEIVFTAPTGEEISSKKQLEKYLKAHPGGPASSEFDWGTGETPRRSARICEKVKAAPQRESEPPKKRSKKTSASKQYDKEKETVPEGNLEMKGEETQGEQKTEKDDTETKKDVLKENHETKAEDADTTMEAAPADGEHADTTMEAAAADGEPKSEKESHIPNDPEKITETDQDISKETSTAKDVSGYVISHSDTLHEQPPLEEKKVEPVVQANAAKTSADEKMFEIEEMEKEKHNGSVMESEREKEWEGVARGNEDNTGSGTEEVSKKPDDVTVNGTDSNGNAKEIML</sequence>
<dbReference type="Proteomes" id="UP000583929">
    <property type="component" value="Unassembled WGS sequence"/>
</dbReference>
<dbReference type="PROSITE" id="PS50982">
    <property type="entry name" value="MBD"/>
    <property type="match status" value="1"/>
</dbReference>
<dbReference type="Pfam" id="PF01429">
    <property type="entry name" value="MBD"/>
    <property type="match status" value="1"/>
</dbReference>
<evidence type="ECO:0000313" key="8">
    <source>
        <dbReference type="EMBL" id="KAF4346339.1"/>
    </source>
</evidence>
<evidence type="ECO:0000256" key="2">
    <source>
        <dbReference type="ARBA" id="ARBA00023015"/>
    </source>
</evidence>
<feature type="compositionally biased region" description="Basic and acidic residues" evidence="6">
    <location>
        <begin position="83"/>
        <end position="106"/>
    </location>
</feature>
<dbReference type="GO" id="GO:0005634">
    <property type="term" value="C:nucleus"/>
    <property type="evidence" value="ECO:0007669"/>
    <property type="project" value="UniProtKB-SubCell"/>
</dbReference>
<feature type="domain" description="MBD" evidence="7">
    <location>
        <begin position="13"/>
        <end position="83"/>
    </location>
</feature>
<dbReference type="AlphaFoldDB" id="A0A7J6DL50"/>
<evidence type="ECO:0000256" key="4">
    <source>
        <dbReference type="ARBA" id="ARBA00023163"/>
    </source>
</evidence>
<comment type="subcellular location">
    <subcellularLocation>
        <location evidence="1">Nucleus</location>
    </subcellularLocation>
</comment>
<name>A0A7J6DL50_CANSA</name>
<reference evidence="8 9" key="1">
    <citation type="journal article" date="2020" name="bioRxiv">
        <title>Sequence and annotation of 42 cannabis genomes reveals extensive copy number variation in cannabinoid synthesis and pathogen resistance genes.</title>
        <authorList>
            <person name="Mckernan K.J."/>
            <person name="Helbert Y."/>
            <person name="Kane L.T."/>
            <person name="Ebling H."/>
            <person name="Zhang L."/>
            <person name="Liu B."/>
            <person name="Eaton Z."/>
            <person name="Mclaughlin S."/>
            <person name="Kingan S."/>
            <person name="Baybayan P."/>
            <person name="Concepcion G."/>
            <person name="Jordan M."/>
            <person name="Riva A."/>
            <person name="Barbazuk W."/>
            <person name="Harkins T."/>
        </authorList>
    </citation>
    <scope>NUCLEOTIDE SEQUENCE [LARGE SCALE GENOMIC DNA]</scope>
    <source>
        <strain evidence="9">cv. Jamaican Lion 4</strain>
        <tissue evidence="8">Leaf</tissue>
    </source>
</reference>
<dbReference type="InterPro" id="IPR016177">
    <property type="entry name" value="DNA-bd_dom_sf"/>
</dbReference>
<feature type="compositionally biased region" description="Basic and acidic residues" evidence="6">
    <location>
        <begin position="259"/>
        <end position="296"/>
    </location>
</feature>
<evidence type="ECO:0000256" key="1">
    <source>
        <dbReference type="ARBA" id="ARBA00004123"/>
    </source>
</evidence>
<keyword evidence="4" id="KW-0804">Transcription</keyword>
<protein>
    <recommendedName>
        <fullName evidence="7">MBD domain-containing protein</fullName>
    </recommendedName>
</protein>
<dbReference type="EMBL" id="JAATIQ010001046">
    <property type="protein sequence ID" value="KAF4346339.1"/>
    <property type="molecule type" value="Genomic_DNA"/>
</dbReference>
<organism evidence="8 9">
    <name type="scientific">Cannabis sativa</name>
    <name type="common">Hemp</name>
    <name type="synonym">Marijuana</name>
    <dbReference type="NCBI Taxonomy" id="3483"/>
    <lineage>
        <taxon>Eukaryota</taxon>
        <taxon>Viridiplantae</taxon>
        <taxon>Streptophyta</taxon>
        <taxon>Embryophyta</taxon>
        <taxon>Tracheophyta</taxon>
        <taxon>Spermatophyta</taxon>
        <taxon>Magnoliopsida</taxon>
        <taxon>eudicotyledons</taxon>
        <taxon>Gunneridae</taxon>
        <taxon>Pentapetalae</taxon>
        <taxon>rosids</taxon>
        <taxon>fabids</taxon>
        <taxon>Rosales</taxon>
        <taxon>Cannabaceae</taxon>
        <taxon>Cannabis</taxon>
    </lineage>
</organism>
<keyword evidence="2" id="KW-0805">Transcription regulation</keyword>
<feature type="compositionally biased region" description="Basic and acidic residues" evidence="6">
    <location>
        <begin position="234"/>
        <end position="248"/>
    </location>
</feature>
<dbReference type="SUPFAM" id="SSF54171">
    <property type="entry name" value="DNA-binding domain"/>
    <property type="match status" value="1"/>
</dbReference>
<dbReference type="PANTHER" id="PTHR33729:SF6">
    <property type="entry name" value="METHYL-CPG-BINDING DOMAIN-CONTAINING PROTEIN 11"/>
    <property type="match status" value="1"/>
</dbReference>
<proteinExistence type="predicted"/>
<comment type="caution">
    <text evidence="8">The sequence shown here is derived from an EMBL/GenBank/DDBJ whole genome shotgun (WGS) entry which is preliminary data.</text>
</comment>
<evidence type="ECO:0000256" key="5">
    <source>
        <dbReference type="ARBA" id="ARBA00023242"/>
    </source>
</evidence>
<feature type="compositionally biased region" description="Basic and acidic residues" evidence="6">
    <location>
        <begin position="117"/>
        <end position="165"/>
    </location>
</feature>
<feature type="compositionally biased region" description="Low complexity" evidence="6">
    <location>
        <begin position="1"/>
        <end position="18"/>
    </location>
</feature>
<evidence type="ECO:0000256" key="3">
    <source>
        <dbReference type="ARBA" id="ARBA00023125"/>
    </source>
</evidence>
<dbReference type="InterPro" id="IPR039622">
    <property type="entry name" value="MBD10/11"/>
</dbReference>
<evidence type="ECO:0000259" key="7">
    <source>
        <dbReference type="PROSITE" id="PS50982"/>
    </source>
</evidence>